<name>A0A9P8PCF8_9ASCO</name>
<dbReference type="GO" id="GO:0005634">
    <property type="term" value="C:nucleus"/>
    <property type="evidence" value="ECO:0007669"/>
    <property type="project" value="TreeGrafter"/>
</dbReference>
<proteinExistence type="predicted"/>
<dbReference type="GO" id="GO:0009074">
    <property type="term" value="P:aromatic amino acid family catabolic process"/>
    <property type="evidence" value="ECO:0007669"/>
    <property type="project" value="TreeGrafter"/>
</dbReference>
<dbReference type="AlphaFoldDB" id="A0A9P8PCF8"/>
<feature type="compositionally biased region" description="Polar residues" evidence="1">
    <location>
        <begin position="166"/>
        <end position="176"/>
    </location>
</feature>
<dbReference type="GO" id="GO:0008270">
    <property type="term" value="F:zinc ion binding"/>
    <property type="evidence" value="ECO:0007669"/>
    <property type="project" value="InterPro"/>
</dbReference>
<evidence type="ECO:0000313" key="4">
    <source>
        <dbReference type="Proteomes" id="UP000769157"/>
    </source>
</evidence>
<dbReference type="Pfam" id="PF00172">
    <property type="entry name" value="Zn_clus"/>
    <property type="match status" value="1"/>
</dbReference>
<dbReference type="RefSeq" id="XP_046063570.1">
    <property type="nucleotide sequence ID" value="XM_046202189.1"/>
</dbReference>
<dbReference type="SUPFAM" id="SSF57701">
    <property type="entry name" value="Zn2/Cys6 DNA-binding domain"/>
    <property type="match status" value="1"/>
</dbReference>
<dbReference type="SMART" id="SM00066">
    <property type="entry name" value="GAL4"/>
    <property type="match status" value="1"/>
</dbReference>
<accession>A0A9P8PCF8</accession>
<evidence type="ECO:0000256" key="1">
    <source>
        <dbReference type="SAM" id="MobiDB-lite"/>
    </source>
</evidence>
<reference evidence="3" key="1">
    <citation type="journal article" date="2021" name="Open Biol.">
        <title>Shared evolutionary footprints suggest mitochondrial oxidative damage underlies multiple complex I losses in fungi.</title>
        <authorList>
            <person name="Schikora-Tamarit M.A."/>
            <person name="Marcet-Houben M."/>
            <person name="Nosek J."/>
            <person name="Gabaldon T."/>
        </authorList>
    </citation>
    <scope>NUCLEOTIDE SEQUENCE</scope>
    <source>
        <strain evidence="3">CBS6075</strain>
    </source>
</reference>
<organism evidence="3 4">
    <name type="scientific">Ogataea philodendri</name>
    <dbReference type="NCBI Taxonomy" id="1378263"/>
    <lineage>
        <taxon>Eukaryota</taxon>
        <taxon>Fungi</taxon>
        <taxon>Dikarya</taxon>
        <taxon>Ascomycota</taxon>
        <taxon>Saccharomycotina</taxon>
        <taxon>Pichiomycetes</taxon>
        <taxon>Pichiales</taxon>
        <taxon>Pichiaceae</taxon>
        <taxon>Ogataea</taxon>
    </lineage>
</organism>
<dbReference type="PROSITE" id="PS00463">
    <property type="entry name" value="ZN2_CY6_FUNGAL_1"/>
    <property type="match status" value="1"/>
</dbReference>
<dbReference type="GO" id="GO:0000981">
    <property type="term" value="F:DNA-binding transcription factor activity, RNA polymerase II-specific"/>
    <property type="evidence" value="ECO:0007669"/>
    <property type="project" value="InterPro"/>
</dbReference>
<dbReference type="CDD" id="cd00067">
    <property type="entry name" value="GAL4"/>
    <property type="match status" value="1"/>
</dbReference>
<dbReference type="InterPro" id="IPR036864">
    <property type="entry name" value="Zn2-C6_fun-type_DNA-bd_sf"/>
</dbReference>
<gene>
    <name evidence="3" type="ORF">OGAPHI_001428</name>
</gene>
<dbReference type="InterPro" id="IPR001138">
    <property type="entry name" value="Zn2Cys6_DnaBD"/>
</dbReference>
<feature type="region of interest" description="Disordered" evidence="1">
    <location>
        <begin position="714"/>
        <end position="747"/>
    </location>
</feature>
<dbReference type="GO" id="GO:0045944">
    <property type="term" value="P:positive regulation of transcription by RNA polymerase II"/>
    <property type="evidence" value="ECO:0007669"/>
    <property type="project" value="TreeGrafter"/>
</dbReference>
<dbReference type="PANTHER" id="PTHR31644">
    <property type="entry name" value="TRANSCRIPTIONAL ACTIVATOR ARO80-RELATED"/>
    <property type="match status" value="1"/>
</dbReference>
<dbReference type="GeneID" id="70233396"/>
<feature type="region of interest" description="Disordered" evidence="1">
    <location>
        <begin position="66"/>
        <end position="105"/>
    </location>
</feature>
<feature type="region of interest" description="Disordered" evidence="1">
    <location>
        <begin position="143"/>
        <end position="189"/>
    </location>
</feature>
<feature type="domain" description="Zn(2)-C6 fungal-type" evidence="2">
    <location>
        <begin position="12"/>
        <end position="48"/>
    </location>
</feature>
<dbReference type="Gene3D" id="4.10.240.10">
    <property type="entry name" value="Zn(2)-C6 fungal-type DNA-binding domain"/>
    <property type="match status" value="1"/>
</dbReference>
<keyword evidence="4" id="KW-1185">Reference proteome</keyword>
<dbReference type="PROSITE" id="PS50048">
    <property type="entry name" value="ZN2_CY6_FUNGAL_2"/>
    <property type="match status" value="1"/>
</dbReference>
<dbReference type="CDD" id="cd12148">
    <property type="entry name" value="fungal_TF_MHR"/>
    <property type="match status" value="1"/>
</dbReference>
<dbReference type="Proteomes" id="UP000769157">
    <property type="component" value="Unassembled WGS sequence"/>
</dbReference>
<dbReference type="EMBL" id="JAEUBE010000137">
    <property type="protein sequence ID" value="KAH3669307.1"/>
    <property type="molecule type" value="Genomic_DNA"/>
</dbReference>
<reference evidence="3" key="2">
    <citation type="submission" date="2021-01" db="EMBL/GenBank/DDBJ databases">
        <authorList>
            <person name="Schikora-Tamarit M.A."/>
        </authorList>
    </citation>
    <scope>NUCLEOTIDE SEQUENCE</scope>
    <source>
        <strain evidence="3">CBS6075</strain>
    </source>
</reference>
<evidence type="ECO:0000313" key="3">
    <source>
        <dbReference type="EMBL" id="KAH3669307.1"/>
    </source>
</evidence>
<feature type="compositionally biased region" description="Low complexity" evidence="1">
    <location>
        <begin position="84"/>
        <end position="93"/>
    </location>
</feature>
<dbReference type="OrthoDB" id="2262349at2759"/>
<feature type="compositionally biased region" description="Pro residues" evidence="1">
    <location>
        <begin position="722"/>
        <end position="734"/>
    </location>
</feature>
<comment type="caution">
    <text evidence="3">The sequence shown here is derived from an EMBL/GenBank/DDBJ whole genome shotgun (WGS) entry which is preliminary data.</text>
</comment>
<evidence type="ECO:0000259" key="2">
    <source>
        <dbReference type="PROSITE" id="PS50048"/>
    </source>
</evidence>
<dbReference type="PANTHER" id="PTHR31644:SF2">
    <property type="entry name" value="TRANSCRIPTIONAL ACTIVATOR ARO80-RELATED"/>
    <property type="match status" value="1"/>
</dbReference>
<protein>
    <recommendedName>
        <fullName evidence="2">Zn(2)-C6 fungal-type domain-containing protein</fullName>
    </recommendedName>
</protein>
<sequence length="791" mass="90118">MDKPKYRRNYLACLNCRTRKVKCDLGSADSPHDPPCARCKRERKECVFTQTKRGGSRNVVMGKLRKANSDPSNSLTPVLPPPSHSLRPLLTSPADFPREETQQNTSNSTMVFLAHIAGNFAKADERDRIDAYERIQNLEKRVDSPRDPGLLDVAGVSAGPDLPSVGSASSNQSTLDNSERSKAVSVSSADSFTAEHDTSGAKESFGHDSSLLPLFKQSRFHMPPVRSTLKIRPRPSADLNDVEYIGPDKVLTSQEAHRLIKLFFATMHPFFPFIPQELHKPEVLPGYPMLLCSILTVSSRYHSLDTPNRHIEIHEQLWVYCQRLISMTVWGESSSRSIGTLLSFLLFTEWNPRAIHFRWGDYANTPEDEAQEEYTGLSAMKRSEIMSFMLIGTATRLSFLLDEHPLTFLATHISETHSAINLNKRSMLSQTLSDVDINDPNFAFSLHQKATIELLQFTSLCYESLYVHNPKLGSLNKHQNLAVLDILSPLLENWYKKYHKLLKPSTPHTINDNYDEFIVQDSSAKIYKEVNHQVEKESLILDYYYAKLYLYSLALNDDTSMGLSNTSKKGRSLRLDELAKYSRYVELAYKAAKEVISVMQRVNRLKLLKYMPVRWVTRVIKAVAFIVKCYLTLTTHTPVSQPESDQSASDIIRLSIIPVEEIILLLQKTAICLRDAAPDELHLCTRYSTILMYLCSQFKTKAVKKTVVDFEDEINKQDEPVRPPQPQAPSPPNMEYPQYQNPDQQGFDDYFTNQSETLFNWFSSNNNPGLDFVDQFTREIENEFLKTGMNK</sequence>
<dbReference type="InterPro" id="IPR052780">
    <property type="entry name" value="AAA_Catabolism_Regulators"/>
</dbReference>